<organism evidence="2 3">
    <name type="scientific">Elysia crispata</name>
    <name type="common">lettuce slug</name>
    <dbReference type="NCBI Taxonomy" id="231223"/>
    <lineage>
        <taxon>Eukaryota</taxon>
        <taxon>Metazoa</taxon>
        <taxon>Spiralia</taxon>
        <taxon>Lophotrochozoa</taxon>
        <taxon>Mollusca</taxon>
        <taxon>Gastropoda</taxon>
        <taxon>Heterobranchia</taxon>
        <taxon>Euthyneura</taxon>
        <taxon>Panpulmonata</taxon>
        <taxon>Sacoglossa</taxon>
        <taxon>Placobranchoidea</taxon>
        <taxon>Plakobranchidae</taxon>
        <taxon>Elysia</taxon>
    </lineage>
</organism>
<gene>
    <name evidence="2" type="ORF">RRG08_029138</name>
</gene>
<evidence type="ECO:0000313" key="3">
    <source>
        <dbReference type="Proteomes" id="UP001283361"/>
    </source>
</evidence>
<feature type="region of interest" description="Disordered" evidence="1">
    <location>
        <begin position="44"/>
        <end position="70"/>
    </location>
</feature>
<evidence type="ECO:0000256" key="1">
    <source>
        <dbReference type="SAM" id="MobiDB-lite"/>
    </source>
</evidence>
<evidence type="ECO:0000313" key="2">
    <source>
        <dbReference type="EMBL" id="KAK3734463.1"/>
    </source>
</evidence>
<sequence>MAVLSKDVQFALVTAGLSMAVKGWRRMSSCPVCGALVNRRRQVAESRHKENSKLEAPEAGRIKLSAKKNR</sequence>
<name>A0AAE1CTH7_9GAST</name>
<keyword evidence="3" id="KW-1185">Reference proteome</keyword>
<dbReference type="Proteomes" id="UP001283361">
    <property type="component" value="Unassembled WGS sequence"/>
</dbReference>
<accession>A0AAE1CTH7</accession>
<comment type="caution">
    <text evidence="2">The sequence shown here is derived from an EMBL/GenBank/DDBJ whole genome shotgun (WGS) entry which is preliminary data.</text>
</comment>
<proteinExistence type="predicted"/>
<protein>
    <submittedName>
        <fullName evidence="2">Uncharacterized protein</fullName>
    </submittedName>
</protein>
<dbReference type="AlphaFoldDB" id="A0AAE1CTH7"/>
<feature type="compositionally biased region" description="Basic and acidic residues" evidence="1">
    <location>
        <begin position="44"/>
        <end position="61"/>
    </location>
</feature>
<dbReference type="EMBL" id="JAWDGP010006848">
    <property type="protein sequence ID" value="KAK3734463.1"/>
    <property type="molecule type" value="Genomic_DNA"/>
</dbReference>
<reference evidence="2" key="1">
    <citation type="journal article" date="2023" name="G3 (Bethesda)">
        <title>A reference genome for the long-term kleptoplast-retaining sea slug Elysia crispata morphotype clarki.</title>
        <authorList>
            <person name="Eastman K.E."/>
            <person name="Pendleton A.L."/>
            <person name="Shaikh M.A."/>
            <person name="Suttiyut T."/>
            <person name="Ogas R."/>
            <person name="Tomko P."/>
            <person name="Gavelis G."/>
            <person name="Widhalm J.R."/>
            <person name="Wisecaver J.H."/>
        </authorList>
    </citation>
    <scope>NUCLEOTIDE SEQUENCE</scope>
    <source>
        <strain evidence="2">ECLA1</strain>
    </source>
</reference>